<accession>A0A835THT3</accession>
<feature type="compositionally biased region" description="Low complexity" evidence="1">
    <location>
        <begin position="97"/>
        <end position="126"/>
    </location>
</feature>
<keyword evidence="2" id="KW-0812">Transmembrane</keyword>
<name>A0A835THT3_9CHLO</name>
<dbReference type="OrthoDB" id="543030at2759"/>
<keyword evidence="2" id="KW-1133">Transmembrane helix</keyword>
<keyword evidence="2" id="KW-0472">Membrane</keyword>
<feature type="region of interest" description="Disordered" evidence="1">
    <location>
        <begin position="1"/>
        <end position="20"/>
    </location>
</feature>
<comment type="caution">
    <text evidence="3">The sequence shown here is derived from an EMBL/GenBank/DDBJ whole genome shotgun (WGS) entry which is preliminary data.</text>
</comment>
<feature type="region of interest" description="Disordered" evidence="1">
    <location>
        <begin position="97"/>
        <end position="138"/>
    </location>
</feature>
<dbReference type="AlphaFoldDB" id="A0A835THT3"/>
<proteinExistence type="predicted"/>
<evidence type="ECO:0000256" key="1">
    <source>
        <dbReference type="SAM" id="MobiDB-lite"/>
    </source>
</evidence>
<sequence>MAPKEPEGPGRPSAAPPPCPRCELVKSQCTKTVINYQKSHRKKVEALRSELKASRLREQRLQRQLRFYKATFRVVPGAAIIAAVGWFIARRLRRSSGAAAGEEAETGAATKAGEGEGTAAPAEALASQPEAGAAVATA</sequence>
<organism evidence="3 4">
    <name type="scientific">Chlamydomonas schloesseri</name>
    <dbReference type="NCBI Taxonomy" id="2026947"/>
    <lineage>
        <taxon>Eukaryota</taxon>
        <taxon>Viridiplantae</taxon>
        <taxon>Chlorophyta</taxon>
        <taxon>core chlorophytes</taxon>
        <taxon>Chlorophyceae</taxon>
        <taxon>CS clade</taxon>
        <taxon>Chlamydomonadales</taxon>
        <taxon>Chlamydomonadaceae</taxon>
        <taxon>Chlamydomonas</taxon>
    </lineage>
</organism>
<protein>
    <submittedName>
        <fullName evidence="3">Uncharacterized protein</fullName>
    </submittedName>
</protein>
<evidence type="ECO:0000313" key="3">
    <source>
        <dbReference type="EMBL" id="KAG2440614.1"/>
    </source>
</evidence>
<gene>
    <name evidence="3" type="ORF">HYH02_010193</name>
</gene>
<evidence type="ECO:0000256" key="2">
    <source>
        <dbReference type="SAM" id="Phobius"/>
    </source>
</evidence>
<keyword evidence="4" id="KW-1185">Reference proteome</keyword>
<evidence type="ECO:0000313" key="4">
    <source>
        <dbReference type="Proteomes" id="UP000613740"/>
    </source>
</evidence>
<feature type="transmembrane region" description="Helical" evidence="2">
    <location>
        <begin position="70"/>
        <end position="89"/>
    </location>
</feature>
<reference evidence="3" key="1">
    <citation type="journal article" date="2020" name="bioRxiv">
        <title>Comparative genomics of Chlamydomonas.</title>
        <authorList>
            <person name="Craig R.J."/>
            <person name="Hasan A.R."/>
            <person name="Ness R.W."/>
            <person name="Keightley P.D."/>
        </authorList>
    </citation>
    <scope>NUCLEOTIDE SEQUENCE</scope>
    <source>
        <strain evidence="3">CCAP 11/173</strain>
    </source>
</reference>
<dbReference type="EMBL" id="JAEHOD010000037">
    <property type="protein sequence ID" value="KAG2440614.1"/>
    <property type="molecule type" value="Genomic_DNA"/>
</dbReference>
<dbReference type="Proteomes" id="UP000613740">
    <property type="component" value="Unassembled WGS sequence"/>
</dbReference>